<keyword evidence="4" id="KW-1185">Reference proteome</keyword>
<keyword evidence="2" id="KW-0732">Signal</keyword>
<organism evidence="3 4">
    <name type="scientific">Iphiclides podalirius</name>
    <name type="common">scarce swallowtail</name>
    <dbReference type="NCBI Taxonomy" id="110791"/>
    <lineage>
        <taxon>Eukaryota</taxon>
        <taxon>Metazoa</taxon>
        <taxon>Ecdysozoa</taxon>
        <taxon>Arthropoda</taxon>
        <taxon>Hexapoda</taxon>
        <taxon>Insecta</taxon>
        <taxon>Pterygota</taxon>
        <taxon>Neoptera</taxon>
        <taxon>Endopterygota</taxon>
        <taxon>Lepidoptera</taxon>
        <taxon>Glossata</taxon>
        <taxon>Ditrysia</taxon>
        <taxon>Papilionoidea</taxon>
        <taxon>Papilionidae</taxon>
        <taxon>Papilioninae</taxon>
        <taxon>Iphiclides</taxon>
    </lineage>
</organism>
<reference evidence="3" key="1">
    <citation type="submission" date="2022-03" db="EMBL/GenBank/DDBJ databases">
        <authorList>
            <person name="Martin H S."/>
        </authorList>
    </citation>
    <scope>NUCLEOTIDE SEQUENCE</scope>
</reference>
<keyword evidence="1" id="KW-0472">Membrane</keyword>
<evidence type="ECO:0000256" key="1">
    <source>
        <dbReference type="SAM" id="Phobius"/>
    </source>
</evidence>
<feature type="non-terminal residue" evidence="3">
    <location>
        <position position="1"/>
    </location>
</feature>
<accession>A0ABN8J6E4</accession>
<dbReference type="Proteomes" id="UP000837857">
    <property type="component" value="Chromosome 6"/>
</dbReference>
<feature type="signal peptide" evidence="2">
    <location>
        <begin position="1"/>
        <end position="21"/>
    </location>
</feature>
<keyword evidence="1" id="KW-0812">Transmembrane</keyword>
<gene>
    <name evidence="3" type="ORF">IPOD504_LOCUS15126</name>
</gene>
<protein>
    <submittedName>
        <fullName evidence="3">Uncharacterized protein</fullName>
    </submittedName>
</protein>
<evidence type="ECO:0000256" key="2">
    <source>
        <dbReference type="SAM" id="SignalP"/>
    </source>
</evidence>
<keyword evidence="1" id="KW-1133">Transmembrane helix</keyword>
<dbReference type="EMBL" id="OW152818">
    <property type="protein sequence ID" value="CAH2071445.1"/>
    <property type="molecule type" value="Genomic_DNA"/>
</dbReference>
<feature type="transmembrane region" description="Helical" evidence="1">
    <location>
        <begin position="116"/>
        <end position="134"/>
    </location>
</feature>
<evidence type="ECO:0000313" key="3">
    <source>
        <dbReference type="EMBL" id="CAH2071445.1"/>
    </source>
</evidence>
<feature type="chain" id="PRO_5047123759" evidence="2">
    <location>
        <begin position="22"/>
        <end position="224"/>
    </location>
</feature>
<sequence>MAHRFTFLWAFLILLMRCSEGSIQDKCAVTYCVGEAYVCINDECYCAEGYIPNHFQTRCVRCPGLGEKCFGSCCNQYGNGSLQCRQGICQPCYDSFGNWICRDSLDQMLLVSSTQIIMAAALILGIITTLILLYRLCAATANLQPLGSRQNYDSRLSIGSLQIYVEERLRDAPPRYSRTAPAGSAVYPATAYLNAGFTHDSSVPPPPYTPSTKTCDIHVPTIHI</sequence>
<evidence type="ECO:0000313" key="4">
    <source>
        <dbReference type="Proteomes" id="UP000837857"/>
    </source>
</evidence>
<name>A0ABN8J6E4_9NEOP</name>
<proteinExistence type="predicted"/>